<sequence length="475" mass="54092">MQFYDESQRILSTKKFNLRQWNTSDPLLKQIIETDGRANPKDDVSILGIKWNSADDVLQAKQLRAPSFGPLTSKRDIVAYCASLYDPLGYYSPIQVRAKLIIQQLWLTNHSWDKPIESELLPIWQNTAEDLRTITDYKMNRKYFADKPTNVETHTFTDASTKAYGAAVYLVSDKESALAIAKTRIAPISKQKLTLPRLELMGVLIGTRLAQFVEHRYVNTTENPADLVTRGVSPTELIISKYWWQGPKWLTNKDNWPICDLFEPAKQKSNRHVKHNTTSEITSSESNVLHAVTTSPNFDRDEITAHFESATISEHFKVNSAEPKVIPKVASFNADAVFHIDSYRNLSHLMRVTAYVLRFIKVLKTRLNLNAPIVSDTENSAQKSTPDANEMITAEQLWIKSIKRQYYGELIDCLVKNNSHLGALRKQLKLFVDDNQLIRAGGRIQNANLPINTIHPLLLPGKHQYTTLVIRDAHV</sequence>
<evidence type="ECO:0000313" key="1">
    <source>
        <dbReference type="Proteomes" id="UP000694865"/>
    </source>
</evidence>
<proteinExistence type="predicted"/>
<dbReference type="RefSeq" id="XP_006825641.1">
    <property type="nucleotide sequence ID" value="XM_006825578.1"/>
</dbReference>
<protein>
    <submittedName>
        <fullName evidence="2">Uncharacterized protein LOC102803101</fullName>
    </submittedName>
</protein>
<dbReference type="Pfam" id="PF05380">
    <property type="entry name" value="Peptidase_A17"/>
    <property type="match status" value="1"/>
</dbReference>
<accession>A0ABM0N050</accession>
<dbReference type="PANTHER" id="PTHR47331:SF5">
    <property type="entry name" value="RIBONUCLEASE H"/>
    <property type="match status" value="1"/>
</dbReference>
<evidence type="ECO:0000313" key="2">
    <source>
        <dbReference type="RefSeq" id="XP_006825641.1"/>
    </source>
</evidence>
<reference evidence="2" key="1">
    <citation type="submission" date="2025-08" db="UniProtKB">
        <authorList>
            <consortium name="RefSeq"/>
        </authorList>
    </citation>
    <scope>IDENTIFICATION</scope>
    <source>
        <tissue evidence="2">Testes</tissue>
    </source>
</reference>
<name>A0ABM0N050_SACKO</name>
<keyword evidence="1" id="KW-1185">Reference proteome</keyword>
<dbReference type="GeneID" id="102803101"/>
<organism evidence="1 2">
    <name type="scientific">Saccoglossus kowalevskii</name>
    <name type="common">Acorn worm</name>
    <dbReference type="NCBI Taxonomy" id="10224"/>
    <lineage>
        <taxon>Eukaryota</taxon>
        <taxon>Metazoa</taxon>
        <taxon>Hemichordata</taxon>
        <taxon>Enteropneusta</taxon>
        <taxon>Harrimaniidae</taxon>
        <taxon>Saccoglossus</taxon>
    </lineage>
</organism>
<gene>
    <name evidence="2" type="primary">LOC102803101</name>
</gene>
<dbReference type="InterPro" id="IPR008042">
    <property type="entry name" value="Retrotrans_Pao"/>
</dbReference>
<dbReference type="Proteomes" id="UP000694865">
    <property type="component" value="Unplaced"/>
</dbReference>
<dbReference type="PANTHER" id="PTHR47331">
    <property type="entry name" value="PHD-TYPE DOMAIN-CONTAINING PROTEIN"/>
    <property type="match status" value="1"/>
</dbReference>